<proteinExistence type="predicted"/>
<feature type="region of interest" description="Disordered" evidence="1">
    <location>
        <begin position="1"/>
        <end position="41"/>
    </location>
</feature>
<dbReference type="Proteomes" id="UP000038045">
    <property type="component" value="Unplaced"/>
</dbReference>
<name>A0A0N4ZJ04_PARTI</name>
<feature type="compositionally biased region" description="Low complexity" evidence="1">
    <location>
        <begin position="16"/>
        <end position="30"/>
    </location>
</feature>
<evidence type="ECO:0000313" key="3">
    <source>
        <dbReference type="WBParaSite" id="PTRK_0000791600.1"/>
    </source>
</evidence>
<dbReference type="AlphaFoldDB" id="A0A0N4ZJ04"/>
<sequence>MEGADHGHAVQEGRIARIGPGLRRPPGRTGQHIHPLGAETGQRRLQRFDTGGPIALVIAAQCDDDCGVQIELAPGFPCAVIGRGFHFLDHIDGLIFVHDRPPRRPHRPVHRRRQPLFGRARPELRSRLQEAVDLVRRRRPLDPRLLLHGHRRGRRILARAAAGRLARLQRLHRRDQAGQALHRRPGPQPHQGQYGHGDRRRHAGAGAAPGSGGAVLGRRRLPPRGAGAAGQGRARHRRFDGQESAAPDFRRPAPSSRRLHRPG</sequence>
<dbReference type="WBParaSite" id="PTRK_0000791600.1">
    <property type="protein sequence ID" value="PTRK_0000791600.1"/>
    <property type="gene ID" value="PTRK_0000791600"/>
</dbReference>
<reference evidence="3" key="1">
    <citation type="submission" date="2017-02" db="UniProtKB">
        <authorList>
            <consortium name="WormBaseParasite"/>
        </authorList>
    </citation>
    <scope>IDENTIFICATION</scope>
</reference>
<evidence type="ECO:0000256" key="1">
    <source>
        <dbReference type="SAM" id="MobiDB-lite"/>
    </source>
</evidence>
<organism evidence="2 3">
    <name type="scientific">Parastrongyloides trichosuri</name>
    <name type="common">Possum-specific nematode worm</name>
    <dbReference type="NCBI Taxonomy" id="131310"/>
    <lineage>
        <taxon>Eukaryota</taxon>
        <taxon>Metazoa</taxon>
        <taxon>Ecdysozoa</taxon>
        <taxon>Nematoda</taxon>
        <taxon>Chromadorea</taxon>
        <taxon>Rhabditida</taxon>
        <taxon>Tylenchina</taxon>
        <taxon>Panagrolaimomorpha</taxon>
        <taxon>Strongyloidoidea</taxon>
        <taxon>Strongyloididae</taxon>
        <taxon>Parastrongyloides</taxon>
    </lineage>
</organism>
<protein>
    <submittedName>
        <fullName evidence="3">Beta-galactosidase</fullName>
    </submittedName>
</protein>
<feature type="region of interest" description="Disordered" evidence="1">
    <location>
        <begin position="175"/>
        <end position="263"/>
    </location>
</feature>
<feature type="compositionally biased region" description="Basic and acidic residues" evidence="1">
    <location>
        <begin position="1"/>
        <end position="15"/>
    </location>
</feature>
<evidence type="ECO:0000313" key="2">
    <source>
        <dbReference type="Proteomes" id="UP000038045"/>
    </source>
</evidence>
<keyword evidence="2" id="KW-1185">Reference proteome</keyword>
<accession>A0A0N4ZJ04</accession>